<comment type="caution">
    <text evidence="11">The sequence shown here is derived from an EMBL/GenBank/DDBJ whole genome shotgun (WGS) entry which is preliminary data.</text>
</comment>
<gene>
    <name evidence="11" type="ORF">G352_13662</name>
</gene>
<accession>M2YQ35</accession>
<sequence length="183" mass="19031">MWFDSWSALVRVLAVGSAAYVALVVVLRVSGKRTLAKLNAFDLVVTVALGSTLATILLSADVSWSEGIVALALLAGLQYLAAFVSSRWPRGRTVLTARPILLVEHGTVLASALRQQRVSPAEVRQAVRASGAGDLGRVAAVVLETDGSMSVVTGDRYGDGSALDDVTHPGQRPGPGTSTAGEH</sequence>
<dbReference type="AlphaFoldDB" id="M2YQ35"/>
<feature type="transmembrane region" description="Helical" evidence="8">
    <location>
        <begin position="6"/>
        <end position="27"/>
    </location>
</feature>
<evidence type="ECO:0000256" key="2">
    <source>
        <dbReference type="ARBA" id="ARBA00006448"/>
    </source>
</evidence>
<reference evidence="11 12" key="1">
    <citation type="journal article" date="2013" name="Genome Announc.">
        <title>Draft Genome Sequence of Rhodococcus ruber Strain BKS 20-38.</title>
        <authorList>
            <person name="Bala M."/>
            <person name="Kumar S."/>
            <person name="Raghava G.P."/>
            <person name="Mayilraj S."/>
        </authorList>
    </citation>
    <scope>NUCLEOTIDE SEQUENCE [LARGE SCALE GENOMIC DNA]</scope>
    <source>
        <strain evidence="11 12">BKS 20-38</strain>
    </source>
</reference>
<evidence type="ECO:0000256" key="6">
    <source>
        <dbReference type="ARBA" id="ARBA00023136"/>
    </source>
</evidence>
<dbReference type="Gene3D" id="3.30.240.20">
    <property type="entry name" value="bsu07140 like domains"/>
    <property type="match status" value="1"/>
</dbReference>
<name>M2YQ35_9NOCA</name>
<keyword evidence="5 8" id="KW-1133">Transmembrane helix</keyword>
<dbReference type="InterPro" id="IPR007353">
    <property type="entry name" value="DUF421"/>
</dbReference>
<comment type="subcellular location">
    <subcellularLocation>
        <location evidence="1">Cell membrane</location>
        <topology evidence="1">Multi-pass membrane protein</topology>
    </subcellularLocation>
</comment>
<dbReference type="GO" id="GO:0005886">
    <property type="term" value="C:plasma membrane"/>
    <property type="evidence" value="ECO:0007669"/>
    <property type="project" value="UniProtKB-SubCell"/>
</dbReference>
<dbReference type="RefSeq" id="WP_003936819.1">
    <property type="nucleotide sequence ID" value="NZ_AOEX01000041.1"/>
</dbReference>
<evidence type="ECO:0000256" key="4">
    <source>
        <dbReference type="ARBA" id="ARBA00022692"/>
    </source>
</evidence>
<evidence type="ECO:0000313" key="12">
    <source>
        <dbReference type="Proteomes" id="UP000011731"/>
    </source>
</evidence>
<comment type="similarity">
    <text evidence="2">Belongs to the UPF0702 family.</text>
</comment>
<feature type="domain" description="YetF C-terminal" evidence="9">
    <location>
        <begin position="88"/>
        <end position="155"/>
    </location>
</feature>
<evidence type="ECO:0000259" key="9">
    <source>
        <dbReference type="Pfam" id="PF04239"/>
    </source>
</evidence>
<evidence type="ECO:0000313" key="11">
    <source>
        <dbReference type="EMBL" id="EME64070.1"/>
    </source>
</evidence>
<protein>
    <recommendedName>
        <fullName evidence="13">DUF421 domain-containing protein</fullName>
    </recommendedName>
</protein>
<evidence type="ECO:0008006" key="13">
    <source>
        <dbReference type="Google" id="ProtNLM"/>
    </source>
</evidence>
<dbReference type="PATRIC" id="fig|1278076.4.peg.2827"/>
<dbReference type="EMBL" id="AOEX01000041">
    <property type="protein sequence ID" value="EME64070.1"/>
    <property type="molecule type" value="Genomic_DNA"/>
</dbReference>
<organism evidence="11 12">
    <name type="scientific">Rhodococcus ruber BKS 20-38</name>
    <dbReference type="NCBI Taxonomy" id="1278076"/>
    <lineage>
        <taxon>Bacteria</taxon>
        <taxon>Bacillati</taxon>
        <taxon>Actinomycetota</taxon>
        <taxon>Actinomycetes</taxon>
        <taxon>Mycobacteriales</taxon>
        <taxon>Nocardiaceae</taxon>
        <taxon>Rhodococcus</taxon>
    </lineage>
</organism>
<proteinExistence type="inferred from homology"/>
<dbReference type="PANTHER" id="PTHR34582">
    <property type="entry name" value="UPF0702 TRANSMEMBRANE PROTEIN YCAP"/>
    <property type="match status" value="1"/>
</dbReference>
<dbReference type="InterPro" id="IPR023090">
    <property type="entry name" value="UPF0702_alpha/beta_dom_sf"/>
</dbReference>
<keyword evidence="3" id="KW-1003">Cell membrane</keyword>
<dbReference type="InterPro" id="IPR048454">
    <property type="entry name" value="YetF_N"/>
</dbReference>
<evidence type="ECO:0000256" key="1">
    <source>
        <dbReference type="ARBA" id="ARBA00004651"/>
    </source>
</evidence>
<keyword evidence="6 8" id="KW-0472">Membrane</keyword>
<keyword evidence="4 8" id="KW-0812">Transmembrane</keyword>
<evidence type="ECO:0000256" key="3">
    <source>
        <dbReference type="ARBA" id="ARBA00022475"/>
    </source>
</evidence>
<evidence type="ECO:0000259" key="10">
    <source>
        <dbReference type="Pfam" id="PF20730"/>
    </source>
</evidence>
<keyword evidence="12" id="KW-1185">Reference proteome</keyword>
<evidence type="ECO:0000256" key="8">
    <source>
        <dbReference type="SAM" id="Phobius"/>
    </source>
</evidence>
<evidence type="ECO:0000256" key="7">
    <source>
        <dbReference type="SAM" id="MobiDB-lite"/>
    </source>
</evidence>
<feature type="region of interest" description="Disordered" evidence="7">
    <location>
        <begin position="158"/>
        <end position="183"/>
    </location>
</feature>
<dbReference type="Pfam" id="PF04239">
    <property type="entry name" value="DUF421"/>
    <property type="match status" value="1"/>
</dbReference>
<evidence type="ECO:0000256" key="5">
    <source>
        <dbReference type="ARBA" id="ARBA00022989"/>
    </source>
</evidence>
<feature type="domain" description="YetF-like N-terminal transmembrane" evidence="10">
    <location>
        <begin position="20"/>
        <end position="83"/>
    </location>
</feature>
<dbReference type="Proteomes" id="UP000011731">
    <property type="component" value="Unassembled WGS sequence"/>
</dbReference>
<feature type="transmembrane region" description="Helical" evidence="8">
    <location>
        <begin position="64"/>
        <end position="84"/>
    </location>
</feature>
<feature type="transmembrane region" description="Helical" evidence="8">
    <location>
        <begin position="39"/>
        <end position="58"/>
    </location>
</feature>
<dbReference type="PANTHER" id="PTHR34582:SF6">
    <property type="entry name" value="UPF0702 TRANSMEMBRANE PROTEIN YCAP"/>
    <property type="match status" value="1"/>
</dbReference>
<dbReference type="Pfam" id="PF20730">
    <property type="entry name" value="YetF_N"/>
    <property type="match status" value="1"/>
</dbReference>